<proteinExistence type="predicted"/>
<reference evidence="1" key="1">
    <citation type="submission" date="2021-12" db="EMBL/GenBank/DDBJ databases">
        <authorList>
            <person name="Khadka S."/>
            <person name="Uribe D.A."/>
            <person name="Klipsch I.N."/>
            <person name="Rene S.R."/>
            <person name="Jimenez M.L."/>
            <person name="Saini B.K."/>
            <person name="Zugasti M."/>
            <person name="Bullon R.M."/>
            <person name="Sharp C.D."/>
            <person name="Kapinga K.O."/>
            <person name="Warner C.P."/>
            <person name="Sarinana J."/>
            <person name="Jimenez A."/>
            <person name="Layton S.R."/>
            <person name="Nayek S."/>
            <person name="Hughes L.E."/>
            <person name="Garlena R.A."/>
            <person name="Russell D.A."/>
            <person name="Jacobs-Sera D."/>
            <person name="Hatfull G.F."/>
        </authorList>
    </citation>
    <scope>NUCLEOTIDE SEQUENCE</scope>
</reference>
<gene>
    <name evidence="1" type="primary">171</name>
    <name evidence="1" type="ORF">SEA_TOMAS_171</name>
</gene>
<dbReference type="RefSeq" id="YP_010651268.1">
    <property type="nucleotide sequence ID" value="NC_070781.1"/>
</dbReference>
<sequence>MADKYKVKQHIETVYEKEKVQERISALQRLADNRKSGGKIISEYKQTGKQHQWLLYFVK</sequence>
<evidence type="ECO:0000313" key="2">
    <source>
        <dbReference type="Proteomes" id="UP001202581"/>
    </source>
</evidence>
<accession>A0AA49BV13</accession>
<organism evidence="1 2">
    <name type="scientific">Streptomyces phage Tomas</name>
    <dbReference type="NCBI Taxonomy" id="2914443"/>
    <lineage>
        <taxon>Viruses</taxon>
        <taxon>Duplodnaviria</taxon>
        <taxon>Heunggongvirae</taxon>
        <taxon>Uroviricota</taxon>
        <taxon>Caudoviricetes</taxon>
        <taxon>Stanwilliamsviridae</taxon>
        <taxon>Boydwoodruffvirinae</taxon>
        <taxon>Tomasvirus</taxon>
        <taxon>Tomasvirus tomas</taxon>
    </lineage>
</organism>
<dbReference type="Proteomes" id="UP001202581">
    <property type="component" value="Segment"/>
</dbReference>
<dbReference type="GeneID" id="77926889"/>
<name>A0AA49BV13_9CAUD</name>
<keyword evidence="2" id="KW-1185">Reference proteome</keyword>
<dbReference type="EMBL" id="OL829978">
    <property type="protein sequence ID" value="UMO76329.1"/>
    <property type="molecule type" value="Genomic_DNA"/>
</dbReference>
<dbReference type="KEGG" id="vg:77926889"/>
<protein>
    <submittedName>
        <fullName evidence="1">Uncharacterized protein</fullName>
    </submittedName>
</protein>
<evidence type="ECO:0000313" key="1">
    <source>
        <dbReference type="EMBL" id="UMO76329.1"/>
    </source>
</evidence>